<evidence type="ECO:0000313" key="2">
    <source>
        <dbReference type="EMBL" id="KAE9400795.1"/>
    </source>
</evidence>
<feature type="region of interest" description="Disordered" evidence="1">
    <location>
        <begin position="1"/>
        <end position="35"/>
    </location>
</feature>
<feature type="region of interest" description="Disordered" evidence="1">
    <location>
        <begin position="80"/>
        <end position="118"/>
    </location>
</feature>
<reference evidence="2" key="1">
    <citation type="journal article" date="2019" name="Environ. Microbiol.">
        <title>Fungal ecological strategies reflected in gene transcription - a case study of two litter decomposers.</title>
        <authorList>
            <person name="Barbi F."/>
            <person name="Kohler A."/>
            <person name="Barry K."/>
            <person name="Baskaran P."/>
            <person name="Daum C."/>
            <person name="Fauchery L."/>
            <person name="Ihrmark K."/>
            <person name="Kuo A."/>
            <person name="LaButti K."/>
            <person name="Lipzen A."/>
            <person name="Morin E."/>
            <person name="Grigoriev I.V."/>
            <person name="Henrissat B."/>
            <person name="Lindahl B."/>
            <person name="Martin F."/>
        </authorList>
    </citation>
    <scope>NUCLEOTIDE SEQUENCE</scope>
    <source>
        <strain evidence="2">JB14</strain>
    </source>
</reference>
<dbReference type="Proteomes" id="UP000799118">
    <property type="component" value="Unassembled WGS sequence"/>
</dbReference>
<protein>
    <submittedName>
        <fullName evidence="2">Uncharacterized protein</fullName>
    </submittedName>
</protein>
<keyword evidence="3" id="KW-1185">Reference proteome</keyword>
<organism evidence="2 3">
    <name type="scientific">Gymnopus androsaceus JB14</name>
    <dbReference type="NCBI Taxonomy" id="1447944"/>
    <lineage>
        <taxon>Eukaryota</taxon>
        <taxon>Fungi</taxon>
        <taxon>Dikarya</taxon>
        <taxon>Basidiomycota</taxon>
        <taxon>Agaricomycotina</taxon>
        <taxon>Agaricomycetes</taxon>
        <taxon>Agaricomycetidae</taxon>
        <taxon>Agaricales</taxon>
        <taxon>Marasmiineae</taxon>
        <taxon>Omphalotaceae</taxon>
        <taxon>Gymnopus</taxon>
    </lineage>
</organism>
<evidence type="ECO:0000256" key="1">
    <source>
        <dbReference type="SAM" id="MobiDB-lite"/>
    </source>
</evidence>
<sequence length="118" mass="12442">MIPISSPVKQRVLAPSTPTPAASTSTSLKRKRGPESSLSFVFIFTKSVPVVLLAAPKRLTAGTTSQAPSPLKKQQLRIVSQSDGVVPNRTGATLQTSSSAEPIPPPPPPPPLTKLRLR</sequence>
<accession>A0A6A4HVZ9</accession>
<feature type="compositionally biased region" description="Low complexity" evidence="1">
    <location>
        <begin position="14"/>
        <end position="27"/>
    </location>
</feature>
<feature type="compositionally biased region" description="Pro residues" evidence="1">
    <location>
        <begin position="102"/>
        <end position="112"/>
    </location>
</feature>
<gene>
    <name evidence="2" type="ORF">BT96DRAFT_919253</name>
</gene>
<dbReference type="AlphaFoldDB" id="A0A6A4HVZ9"/>
<feature type="compositionally biased region" description="Polar residues" evidence="1">
    <location>
        <begin position="90"/>
        <end position="100"/>
    </location>
</feature>
<proteinExistence type="predicted"/>
<evidence type="ECO:0000313" key="3">
    <source>
        <dbReference type="Proteomes" id="UP000799118"/>
    </source>
</evidence>
<dbReference type="EMBL" id="ML769453">
    <property type="protein sequence ID" value="KAE9400795.1"/>
    <property type="molecule type" value="Genomic_DNA"/>
</dbReference>
<name>A0A6A4HVZ9_9AGAR</name>